<evidence type="ECO:0000313" key="3">
    <source>
        <dbReference type="EMBL" id="GAA3995919.1"/>
    </source>
</evidence>
<accession>A0ABP7RDJ7</accession>
<keyword evidence="4" id="KW-1185">Reference proteome</keyword>
<feature type="transmembrane region" description="Helical" evidence="2">
    <location>
        <begin position="425"/>
        <end position="445"/>
    </location>
</feature>
<keyword evidence="2" id="KW-0812">Transmembrane</keyword>
<feature type="transmembrane region" description="Helical" evidence="2">
    <location>
        <begin position="178"/>
        <end position="199"/>
    </location>
</feature>
<organism evidence="3 4">
    <name type="scientific">Streptomyces plumbiresistens</name>
    <dbReference type="NCBI Taxonomy" id="511811"/>
    <lineage>
        <taxon>Bacteria</taxon>
        <taxon>Bacillati</taxon>
        <taxon>Actinomycetota</taxon>
        <taxon>Actinomycetes</taxon>
        <taxon>Kitasatosporales</taxon>
        <taxon>Streptomycetaceae</taxon>
        <taxon>Streptomyces</taxon>
    </lineage>
</organism>
<keyword evidence="2" id="KW-0472">Membrane</keyword>
<dbReference type="EMBL" id="BAAAZX010000009">
    <property type="protein sequence ID" value="GAA3995919.1"/>
    <property type="molecule type" value="Genomic_DNA"/>
</dbReference>
<keyword evidence="2" id="KW-1133">Transmembrane helix</keyword>
<evidence type="ECO:0000256" key="2">
    <source>
        <dbReference type="SAM" id="Phobius"/>
    </source>
</evidence>
<evidence type="ECO:0008006" key="5">
    <source>
        <dbReference type="Google" id="ProtNLM"/>
    </source>
</evidence>
<reference evidence="4" key="1">
    <citation type="journal article" date="2019" name="Int. J. Syst. Evol. Microbiol.">
        <title>The Global Catalogue of Microorganisms (GCM) 10K type strain sequencing project: providing services to taxonomists for standard genome sequencing and annotation.</title>
        <authorList>
            <consortium name="The Broad Institute Genomics Platform"/>
            <consortium name="The Broad Institute Genome Sequencing Center for Infectious Disease"/>
            <person name="Wu L."/>
            <person name="Ma J."/>
        </authorList>
    </citation>
    <scope>NUCLEOTIDE SEQUENCE [LARGE SCALE GENOMIC DNA]</scope>
    <source>
        <strain evidence="4">JCM 16924</strain>
    </source>
</reference>
<feature type="transmembrane region" description="Helical" evidence="2">
    <location>
        <begin position="349"/>
        <end position="371"/>
    </location>
</feature>
<proteinExistence type="predicted"/>
<feature type="transmembrane region" description="Helical" evidence="2">
    <location>
        <begin position="205"/>
        <end position="224"/>
    </location>
</feature>
<feature type="region of interest" description="Disordered" evidence="1">
    <location>
        <begin position="1"/>
        <end position="29"/>
    </location>
</feature>
<feature type="transmembrane region" description="Helical" evidence="2">
    <location>
        <begin position="137"/>
        <end position="157"/>
    </location>
</feature>
<protein>
    <recommendedName>
        <fullName evidence="5">Integral membrane protein</fullName>
    </recommendedName>
</protein>
<evidence type="ECO:0000256" key="1">
    <source>
        <dbReference type="SAM" id="MobiDB-lite"/>
    </source>
</evidence>
<feature type="transmembrane region" description="Helical" evidence="2">
    <location>
        <begin position="315"/>
        <end position="337"/>
    </location>
</feature>
<sequence>MSGSLWMPPGSRPDTLPYIPRQRTPSWAQPDPVDELAERLDDVIAAAVHPDEIAAVLESDGLSDDQIRERYGVKNSFALAEELYERVERRYPEPDGPLHDPWQIGLLGCLLRGVVFALPGFGYVLGAPLLAGPDGDLGLPAGTVPLLAGALCGWTWNQGLAHRAYSWLGLGDRLAARRSLLLGAPAGALLGALIALAVAGTAHPAAIVFAAGQSGYLGAATVLLVMGRERALLIALLPMAAGAAVTVAQPVPDAARLALLLGSLAVVGVLALREVAPALRDLGEGGNWTAGLTALLPFGTFGPVPEHRRTAAPRLAASLPYALFGLGSGVLVVYGALGDVLAGEEQSAIAAPAAVALTLSMGPAEWLLYRFRSGGLAGLRSSSTPKAFWRTTARTVVQCLTGYLASLLALSLATSALWPHAQGLTGVRLAGLLLLGVVLWTGLLLQSFGAVTGAAAVCCAAALAQTAALVTHTGDPHWVGLIVYGTAAVIQAGLVCALLGRATAHR</sequence>
<feature type="transmembrane region" description="Helical" evidence="2">
    <location>
        <begin position="254"/>
        <end position="272"/>
    </location>
</feature>
<feature type="transmembrane region" description="Helical" evidence="2">
    <location>
        <begin position="104"/>
        <end position="125"/>
    </location>
</feature>
<feature type="transmembrane region" description="Helical" evidence="2">
    <location>
        <begin position="231"/>
        <end position="248"/>
    </location>
</feature>
<feature type="transmembrane region" description="Helical" evidence="2">
    <location>
        <begin position="392"/>
        <end position="413"/>
    </location>
</feature>
<feature type="transmembrane region" description="Helical" evidence="2">
    <location>
        <begin position="478"/>
        <end position="500"/>
    </location>
</feature>
<feature type="transmembrane region" description="Helical" evidence="2">
    <location>
        <begin position="452"/>
        <end position="472"/>
    </location>
</feature>
<evidence type="ECO:0000313" key="4">
    <source>
        <dbReference type="Proteomes" id="UP001500456"/>
    </source>
</evidence>
<dbReference type="Proteomes" id="UP001500456">
    <property type="component" value="Unassembled WGS sequence"/>
</dbReference>
<name>A0ABP7RDJ7_9ACTN</name>
<comment type="caution">
    <text evidence="3">The sequence shown here is derived from an EMBL/GenBank/DDBJ whole genome shotgun (WGS) entry which is preliminary data.</text>
</comment>
<gene>
    <name evidence="3" type="ORF">GCM10022232_35610</name>
</gene>
<dbReference type="RefSeq" id="WP_329341517.1">
    <property type="nucleotide sequence ID" value="NZ_BAAAZX010000009.1"/>
</dbReference>